<keyword evidence="2" id="KW-0472">Membrane</keyword>
<accession>A0AAD4JBM9</accession>
<dbReference type="Proteomes" id="UP001190926">
    <property type="component" value="Unassembled WGS sequence"/>
</dbReference>
<feature type="region of interest" description="Disordered" evidence="1">
    <location>
        <begin position="129"/>
        <end position="152"/>
    </location>
</feature>
<evidence type="ECO:0000313" key="4">
    <source>
        <dbReference type="Proteomes" id="UP001190926"/>
    </source>
</evidence>
<dbReference type="PANTHER" id="PTHR34054">
    <property type="entry name" value="EXPRESSED PROTEIN"/>
    <property type="match status" value="1"/>
</dbReference>
<reference evidence="3 4" key="1">
    <citation type="journal article" date="2021" name="Nat. Commun.">
        <title>Incipient diploidization of the medicinal plant Perilla within 10,000 years.</title>
        <authorList>
            <person name="Zhang Y."/>
            <person name="Shen Q."/>
            <person name="Leng L."/>
            <person name="Zhang D."/>
            <person name="Chen S."/>
            <person name="Shi Y."/>
            <person name="Ning Z."/>
            <person name="Chen S."/>
        </authorList>
    </citation>
    <scope>NUCLEOTIDE SEQUENCE [LARGE SCALE GENOMIC DNA]</scope>
    <source>
        <strain evidence="4">cv. PC099</strain>
    </source>
</reference>
<keyword evidence="2" id="KW-1133">Transmembrane helix</keyword>
<gene>
    <name evidence="3" type="ORF">C2S53_015573</name>
</gene>
<dbReference type="EMBL" id="SDAM02000100">
    <property type="protein sequence ID" value="KAH6830190.1"/>
    <property type="molecule type" value="Genomic_DNA"/>
</dbReference>
<name>A0AAD4JBM9_PERFH</name>
<evidence type="ECO:0000256" key="1">
    <source>
        <dbReference type="SAM" id="MobiDB-lite"/>
    </source>
</evidence>
<evidence type="ECO:0000256" key="2">
    <source>
        <dbReference type="SAM" id="Phobius"/>
    </source>
</evidence>
<feature type="transmembrane region" description="Helical" evidence="2">
    <location>
        <begin position="12"/>
        <end position="32"/>
    </location>
</feature>
<dbReference type="PANTHER" id="PTHR34054:SF4">
    <property type="entry name" value="PROTEIN, PUTATIVE-RELATED"/>
    <property type="match status" value="1"/>
</dbReference>
<keyword evidence="4" id="KW-1185">Reference proteome</keyword>
<keyword evidence="2" id="KW-0812">Transmembrane</keyword>
<dbReference type="AlphaFoldDB" id="A0AAD4JBM9"/>
<sequence length="205" mass="22440">MGGDGGSLSMLGIALTIIFVLTLLAQLFYALWRRRVLRCHTHAGGGAGAEHLSSCSSSKKLLYFFSIRRHPRLDSNSVSVTPTPSSGDPTSNRQLDMEIVDIHLLKLQGILGPPRFLFTIKEEEREGLESPADKSLHYSSDKEEKKIDDYDRSNMVNSEECFQAADSAVELEADGAGDDATPFSSPCSSPMYFTPSPSPVYYLAS</sequence>
<comment type="caution">
    <text evidence="3">The sequence shown here is derived from an EMBL/GenBank/DDBJ whole genome shotgun (WGS) entry which is preliminary data.</text>
</comment>
<protein>
    <submittedName>
        <fullName evidence="3">Uncharacterized protein</fullName>
    </submittedName>
</protein>
<dbReference type="InterPro" id="IPR045884">
    <property type="entry name" value="At5g59350-like"/>
</dbReference>
<proteinExistence type="predicted"/>
<organism evidence="3 4">
    <name type="scientific">Perilla frutescens var. hirtella</name>
    <name type="common">Perilla citriodora</name>
    <name type="synonym">Perilla setoyensis</name>
    <dbReference type="NCBI Taxonomy" id="608512"/>
    <lineage>
        <taxon>Eukaryota</taxon>
        <taxon>Viridiplantae</taxon>
        <taxon>Streptophyta</taxon>
        <taxon>Embryophyta</taxon>
        <taxon>Tracheophyta</taxon>
        <taxon>Spermatophyta</taxon>
        <taxon>Magnoliopsida</taxon>
        <taxon>eudicotyledons</taxon>
        <taxon>Gunneridae</taxon>
        <taxon>Pentapetalae</taxon>
        <taxon>asterids</taxon>
        <taxon>lamiids</taxon>
        <taxon>Lamiales</taxon>
        <taxon>Lamiaceae</taxon>
        <taxon>Nepetoideae</taxon>
        <taxon>Elsholtzieae</taxon>
        <taxon>Perilla</taxon>
    </lineage>
</organism>
<evidence type="ECO:0000313" key="3">
    <source>
        <dbReference type="EMBL" id="KAH6830190.1"/>
    </source>
</evidence>